<evidence type="ECO:0000256" key="6">
    <source>
        <dbReference type="ARBA" id="ARBA00023015"/>
    </source>
</evidence>
<gene>
    <name evidence="13" type="ORF">U9M48_007558</name>
</gene>
<proteinExistence type="predicted"/>
<dbReference type="Proteomes" id="UP001341281">
    <property type="component" value="Chromosome 02"/>
</dbReference>
<evidence type="ECO:0000256" key="11">
    <source>
        <dbReference type="SAM" id="MobiDB-lite"/>
    </source>
</evidence>
<comment type="subunit">
    <text evidence="2">Homodimer.</text>
</comment>
<dbReference type="PANTHER" id="PTHR46481">
    <property type="entry name" value="ZINC FINGER BED DOMAIN-CONTAINING PROTEIN 4"/>
    <property type="match status" value="1"/>
</dbReference>
<dbReference type="InterPro" id="IPR012337">
    <property type="entry name" value="RNaseH-like_sf"/>
</dbReference>
<keyword evidence="6" id="KW-0805">Transcription regulation</keyword>
<dbReference type="Pfam" id="PF02892">
    <property type="entry name" value="zf-BED"/>
    <property type="match status" value="1"/>
</dbReference>
<dbReference type="GO" id="GO:0008270">
    <property type="term" value="F:zinc ion binding"/>
    <property type="evidence" value="ECO:0007669"/>
    <property type="project" value="UniProtKB-KW"/>
</dbReference>
<dbReference type="InterPro" id="IPR003656">
    <property type="entry name" value="Znf_BED"/>
</dbReference>
<feature type="region of interest" description="Disordered" evidence="11">
    <location>
        <begin position="26"/>
        <end position="57"/>
    </location>
</feature>
<reference evidence="13 14" key="1">
    <citation type="submission" date="2024-02" db="EMBL/GenBank/DDBJ databases">
        <title>High-quality chromosome-scale genome assembly of Pensacola bahiagrass (Paspalum notatum Flugge var. saurae).</title>
        <authorList>
            <person name="Vega J.M."/>
            <person name="Podio M."/>
            <person name="Orjuela J."/>
            <person name="Siena L.A."/>
            <person name="Pessino S.C."/>
            <person name="Combes M.C."/>
            <person name="Mariac C."/>
            <person name="Albertini E."/>
            <person name="Pupilli F."/>
            <person name="Ortiz J.P.A."/>
            <person name="Leblanc O."/>
        </authorList>
    </citation>
    <scope>NUCLEOTIDE SEQUENCE [LARGE SCALE GENOMIC DNA]</scope>
    <source>
        <strain evidence="13">R1</strain>
        <tissue evidence="13">Leaf</tissue>
    </source>
</reference>
<evidence type="ECO:0000256" key="1">
    <source>
        <dbReference type="ARBA" id="ARBA00004123"/>
    </source>
</evidence>
<dbReference type="SUPFAM" id="SSF57667">
    <property type="entry name" value="beta-beta-alpha zinc fingers"/>
    <property type="match status" value="1"/>
</dbReference>
<feature type="domain" description="BED-type" evidence="12">
    <location>
        <begin position="79"/>
        <end position="134"/>
    </location>
</feature>
<evidence type="ECO:0000313" key="14">
    <source>
        <dbReference type="Proteomes" id="UP001341281"/>
    </source>
</evidence>
<dbReference type="InterPro" id="IPR025525">
    <property type="entry name" value="hAT-like_transposase_RNase-H"/>
</dbReference>
<organism evidence="13 14">
    <name type="scientific">Paspalum notatum var. saurae</name>
    <dbReference type="NCBI Taxonomy" id="547442"/>
    <lineage>
        <taxon>Eukaryota</taxon>
        <taxon>Viridiplantae</taxon>
        <taxon>Streptophyta</taxon>
        <taxon>Embryophyta</taxon>
        <taxon>Tracheophyta</taxon>
        <taxon>Spermatophyta</taxon>
        <taxon>Magnoliopsida</taxon>
        <taxon>Liliopsida</taxon>
        <taxon>Poales</taxon>
        <taxon>Poaceae</taxon>
        <taxon>PACMAD clade</taxon>
        <taxon>Panicoideae</taxon>
        <taxon>Andropogonodae</taxon>
        <taxon>Paspaleae</taxon>
        <taxon>Paspalinae</taxon>
        <taxon>Paspalum</taxon>
    </lineage>
</organism>
<dbReference type="GO" id="GO:0005634">
    <property type="term" value="C:nucleus"/>
    <property type="evidence" value="ECO:0007669"/>
    <property type="project" value="UniProtKB-SubCell"/>
</dbReference>
<evidence type="ECO:0000256" key="8">
    <source>
        <dbReference type="ARBA" id="ARBA00023163"/>
    </source>
</evidence>
<dbReference type="Pfam" id="PF05699">
    <property type="entry name" value="Dimer_Tnp_hAT"/>
    <property type="match status" value="1"/>
</dbReference>
<dbReference type="AlphaFoldDB" id="A0AAQ3PWZ4"/>
<evidence type="ECO:0000313" key="13">
    <source>
        <dbReference type="EMBL" id="WVZ57129.1"/>
    </source>
</evidence>
<dbReference type="EMBL" id="CP144746">
    <property type="protein sequence ID" value="WVZ57129.1"/>
    <property type="molecule type" value="Genomic_DNA"/>
</dbReference>
<keyword evidence="3" id="KW-0479">Metal-binding</keyword>
<dbReference type="GO" id="GO:0009791">
    <property type="term" value="P:post-embryonic development"/>
    <property type="evidence" value="ECO:0007669"/>
    <property type="project" value="UniProtKB-ARBA"/>
</dbReference>
<dbReference type="SMART" id="SM00614">
    <property type="entry name" value="ZnF_BED"/>
    <property type="match status" value="1"/>
</dbReference>
<name>A0AAQ3PWZ4_PASNO</name>
<dbReference type="InterPro" id="IPR052035">
    <property type="entry name" value="ZnF_BED_domain_contain"/>
</dbReference>
<evidence type="ECO:0000256" key="10">
    <source>
        <dbReference type="PROSITE-ProRule" id="PRU00027"/>
    </source>
</evidence>
<dbReference type="PANTHER" id="PTHR46481:SF10">
    <property type="entry name" value="ZINC FINGER BED DOMAIN-CONTAINING PROTEIN 39"/>
    <property type="match status" value="1"/>
</dbReference>
<evidence type="ECO:0000256" key="3">
    <source>
        <dbReference type="ARBA" id="ARBA00022723"/>
    </source>
</evidence>
<evidence type="ECO:0000256" key="4">
    <source>
        <dbReference type="ARBA" id="ARBA00022771"/>
    </source>
</evidence>
<keyword evidence="9" id="KW-0539">Nucleus</keyword>
<dbReference type="SUPFAM" id="SSF53098">
    <property type="entry name" value="Ribonuclease H-like"/>
    <property type="match status" value="1"/>
</dbReference>
<keyword evidence="4 10" id="KW-0863">Zinc-finger</keyword>
<sequence>VAESICYHLANSYVILSASYHDIEMRDEEEEDADYEEEDEEDDSSDEEEEDDEYEEDEQVYFNGEQGVDMGSFSEPGRKFLSKVWKEYDPIRVDGLVVAAECKHCARNICAERKHGTSSLRKHLKRCIERKKAVRVVGQLNASIMTPDGVALGTWTFNQAQSRFELMMMIVLHELPFSLVEYVGFRRFVSSLNPNFKTVCRKTIHNDCLKEFVKEKRDLQVFFKKCKSKVSLTTDLWTSNRMMGYICITAHFVDDDWKPQKRIVKFTAMETPHTGVAMFNTMVKFIREWNIEDKLFAVTLDNASNNGAMMKLLKAHLLNKNMLFCDGRLFRQHCGAHVTNLTCQAGLEFLSPIISKIRESVKYIRSSPARKEKFEEIVAQLGISYGKRPTLDVCTRWNSTYMMLDTAKEFRQVFNSLEIQDPNYTFNPSHEEWDNAAYNNIFLTLDQQTFEEESEMHSMLKYMKKKFDKYWKVSWLDLCIPVVLDPQFKLNYIEFRFDLEFGDEAIGMITKIKNVIQGLFNEYLKLNGNGSDPRSQGVDIEMGTTDNDPLATWDRHVTVRAQSGGEASLELESYLSKLPIRRSDQFNILTWWQMNSSEYPTLSRMARDMLAVPASTVASESAFSTGSRVLSDFRSRMTPETVEALVCLQDWIRASGNTQRSMDSVHDITVEGEEES</sequence>
<dbReference type="InterPro" id="IPR036236">
    <property type="entry name" value="Znf_C2H2_sf"/>
</dbReference>
<keyword evidence="8" id="KW-0804">Transcription</keyword>
<dbReference type="GO" id="GO:0003677">
    <property type="term" value="F:DNA binding"/>
    <property type="evidence" value="ECO:0007669"/>
    <property type="project" value="UniProtKB-KW"/>
</dbReference>
<keyword evidence="7" id="KW-0238">DNA-binding</keyword>
<dbReference type="PROSITE" id="PS50808">
    <property type="entry name" value="ZF_BED"/>
    <property type="match status" value="1"/>
</dbReference>
<feature type="non-terminal residue" evidence="13">
    <location>
        <position position="676"/>
    </location>
</feature>
<evidence type="ECO:0000256" key="5">
    <source>
        <dbReference type="ARBA" id="ARBA00022833"/>
    </source>
</evidence>
<comment type="subcellular location">
    <subcellularLocation>
        <location evidence="1">Nucleus</location>
    </subcellularLocation>
</comment>
<dbReference type="GO" id="GO:0046983">
    <property type="term" value="F:protein dimerization activity"/>
    <property type="evidence" value="ECO:0007669"/>
    <property type="project" value="InterPro"/>
</dbReference>
<keyword evidence="14" id="KW-1185">Reference proteome</keyword>
<accession>A0AAQ3PWZ4</accession>
<protein>
    <recommendedName>
        <fullName evidence="12">BED-type domain-containing protein</fullName>
    </recommendedName>
</protein>
<keyword evidence="5" id="KW-0862">Zinc</keyword>
<dbReference type="Pfam" id="PF14372">
    <property type="entry name" value="hAT-like_RNase-H"/>
    <property type="match status" value="1"/>
</dbReference>
<evidence type="ECO:0000256" key="9">
    <source>
        <dbReference type="ARBA" id="ARBA00023242"/>
    </source>
</evidence>
<evidence type="ECO:0000259" key="12">
    <source>
        <dbReference type="PROSITE" id="PS50808"/>
    </source>
</evidence>
<dbReference type="InterPro" id="IPR008906">
    <property type="entry name" value="HATC_C_dom"/>
</dbReference>
<evidence type="ECO:0000256" key="2">
    <source>
        <dbReference type="ARBA" id="ARBA00011738"/>
    </source>
</evidence>
<evidence type="ECO:0000256" key="7">
    <source>
        <dbReference type="ARBA" id="ARBA00023125"/>
    </source>
</evidence>